<evidence type="ECO:0000259" key="3">
    <source>
        <dbReference type="PROSITE" id="PS51000"/>
    </source>
</evidence>
<evidence type="ECO:0000313" key="5">
    <source>
        <dbReference type="Proteomes" id="UP000659496"/>
    </source>
</evidence>
<comment type="caution">
    <text evidence="4">The sequence shown here is derived from an EMBL/GenBank/DDBJ whole genome shotgun (WGS) entry which is preliminary data.</text>
</comment>
<organism evidence="4 5">
    <name type="scientific">Sporosarcina gallistercoris</name>
    <dbReference type="NCBI Taxonomy" id="2762245"/>
    <lineage>
        <taxon>Bacteria</taxon>
        <taxon>Bacillati</taxon>
        <taxon>Bacillota</taxon>
        <taxon>Bacilli</taxon>
        <taxon>Bacillales</taxon>
        <taxon>Caryophanaceae</taxon>
        <taxon>Sporosarcina</taxon>
    </lineage>
</organism>
<evidence type="ECO:0000313" key="4">
    <source>
        <dbReference type="EMBL" id="MBD7908146.1"/>
    </source>
</evidence>
<dbReference type="InterPro" id="IPR036390">
    <property type="entry name" value="WH_DNA-bd_sf"/>
</dbReference>
<name>A0ABR8PJ07_9BACL</name>
<protein>
    <submittedName>
        <fullName evidence="4">HTH domain-containing protein</fullName>
    </submittedName>
</protein>
<dbReference type="RefSeq" id="WP_191689296.1">
    <property type="nucleotide sequence ID" value="NZ_JACSQY010000004.1"/>
</dbReference>
<proteinExistence type="predicted"/>
<dbReference type="Pfam" id="PF08279">
    <property type="entry name" value="HTH_11"/>
    <property type="match status" value="1"/>
</dbReference>
<feature type="domain" description="HTH deoR-type" evidence="3">
    <location>
        <begin position="1"/>
        <end position="56"/>
    </location>
</feature>
<evidence type="ECO:0000256" key="1">
    <source>
        <dbReference type="ARBA" id="ARBA00023015"/>
    </source>
</evidence>
<sequence>MKSRQLEILLYLLKTKKTTHRELAETFEVSVKTIQRDIDRLSVQGIPVYTKQGNDGGIYMEPSYKLSRSFFTKEDLQTVIFALSLFDQISHEDKMTSILSKLALIEPDFIHLLEQDASEYFVVDVVDEPVSMKDAVFTAINTCFDTEQYVKLTVEGVVKTVAPISYVLRNDGLHLYAYDDEYCLLPLANITEFEMLEQEFERDFEPYHTMKSVLDIRE</sequence>
<dbReference type="Gene3D" id="1.10.10.10">
    <property type="entry name" value="Winged helix-like DNA-binding domain superfamily/Winged helix DNA-binding domain"/>
    <property type="match status" value="1"/>
</dbReference>
<dbReference type="PROSITE" id="PS51000">
    <property type="entry name" value="HTH_DEOR_2"/>
    <property type="match status" value="1"/>
</dbReference>
<reference evidence="4 5" key="1">
    <citation type="submission" date="2020-08" db="EMBL/GenBank/DDBJ databases">
        <title>A Genomic Blueprint of the Chicken Gut Microbiome.</title>
        <authorList>
            <person name="Gilroy R."/>
            <person name="Ravi A."/>
            <person name="Getino M."/>
            <person name="Pursley I."/>
            <person name="Horton D.L."/>
            <person name="Alikhan N.-F."/>
            <person name="Baker D."/>
            <person name="Gharbi K."/>
            <person name="Hall N."/>
            <person name="Watson M."/>
            <person name="Adriaenssens E.M."/>
            <person name="Foster-Nyarko E."/>
            <person name="Jarju S."/>
            <person name="Secka A."/>
            <person name="Antonio M."/>
            <person name="Oren A."/>
            <person name="Chaudhuri R."/>
            <person name="La Ragione R.M."/>
            <person name="Hildebrand F."/>
            <person name="Pallen M.J."/>
        </authorList>
    </citation>
    <scope>NUCLEOTIDE SEQUENCE [LARGE SCALE GENOMIC DNA]</scope>
    <source>
        <strain evidence="4 5">Sa3CUA8</strain>
    </source>
</reference>
<dbReference type="InterPro" id="IPR013196">
    <property type="entry name" value="HTH_11"/>
</dbReference>
<evidence type="ECO:0000256" key="2">
    <source>
        <dbReference type="ARBA" id="ARBA00023163"/>
    </source>
</evidence>
<dbReference type="InterPro" id="IPR051534">
    <property type="entry name" value="CBASS_pafABC_assoc_protein"/>
</dbReference>
<keyword evidence="5" id="KW-1185">Reference proteome</keyword>
<dbReference type="EMBL" id="JACSQY010000004">
    <property type="protein sequence ID" value="MBD7908146.1"/>
    <property type="molecule type" value="Genomic_DNA"/>
</dbReference>
<dbReference type="PANTHER" id="PTHR34580:SF1">
    <property type="entry name" value="PROTEIN PAFC"/>
    <property type="match status" value="1"/>
</dbReference>
<dbReference type="InterPro" id="IPR036388">
    <property type="entry name" value="WH-like_DNA-bd_sf"/>
</dbReference>
<gene>
    <name evidence="4" type="ORF">H9659_07385</name>
</gene>
<accession>A0ABR8PJ07</accession>
<keyword evidence="2" id="KW-0804">Transcription</keyword>
<keyword evidence="1" id="KW-0805">Transcription regulation</keyword>
<dbReference type="InterPro" id="IPR001034">
    <property type="entry name" value="DeoR_HTH"/>
</dbReference>
<dbReference type="Proteomes" id="UP000659496">
    <property type="component" value="Unassembled WGS sequence"/>
</dbReference>
<dbReference type="PANTHER" id="PTHR34580">
    <property type="match status" value="1"/>
</dbReference>
<dbReference type="SUPFAM" id="SSF46785">
    <property type="entry name" value="Winged helix' DNA-binding domain"/>
    <property type="match status" value="1"/>
</dbReference>